<feature type="domain" description="PAS" evidence="7">
    <location>
        <begin position="369"/>
        <end position="413"/>
    </location>
</feature>
<dbReference type="InterPro" id="IPR000700">
    <property type="entry name" value="PAS-assoc_C"/>
</dbReference>
<dbReference type="SMART" id="SM00091">
    <property type="entry name" value="PAS"/>
    <property type="match status" value="4"/>
</dbReference>
<evidence type="ECO:0000256" key="3">
    <source>
        <dbReference type="ARBA" id="ARBA00022553"/>
    </source>
</evidence>
<feature type="domain" description="PAS" evidence="7">
    <location>
        <begin position="255"/>
        <end position="300"/>
    </location>
</feature>
<dbReference type="SMART" id="SM00388">
    <property type="entry name" value="HisKA"/>
    <property type="match status" value="1"/>
</dbReference>
<comment type="catalytic activity">
    <reaction evidence="1">
        <text>ATP + protein L-histidine = ADP + protein N-phospho-L-histidine.</text>
        <dbReference type="EC" id="2.7.13.3"/>
    </reaction>
</comment>
<dbReference type="Pfam" id="PF02518">
    <property type="entry name" value="HATPase_c"/>
    <property type="match status" value="1"/>
</dbReference>
<gene>
    <name evidence="9" type="ORF">PKOR_21410</name>
</gene>
<evidence type="ECO:0000259" key="7">
    <source>
        <dbReference type="PROSITE" id="PS50112"/>
    </source>
</evidence>
<dbReference type="InterPro" id="IPR036097">
    <property type="entry name" value="HisK_dim/P_sf"/>
</dbReference>
<dbReference type="CDD" id="cd00130">
    <property type="entry name" value="PAS"/>
    <property type="match status" value="4"/>
</dbReference>
<dbReference type="AlphaFoldDB" id="A0A0E3ZIN4"/>
<dbReference type="KEGG" id="pko:PKOR_21410"/>
<dbReference type="NCBIfam" id="TIGR00229">
    <property type="entry name" value="sensory_box"/>
    <property type="match status" value="4"/>
</dbReference>
<dbReference type="InterPro" id="IPR013767">
    <property type="entry name" value="PAS_fold"/>
</dbReference>
<evidence type="ECO:0000256" key="4">
    <source>
        <dbReference type="ARBA" id="ARBA00022679"/>
    </source>
</evidence>
<dbReference type="Gene3D" id="3.30.450.20">
    <property type="entry name" value="PAS domain"/>
    <property type="match status" value="4"/>
</dbReference>
<dbReference type="OrthoDB" id="9766459at2"/>
<proteinExistence type="predicted"/>
<evidence type="ECO:0000259" key="8">
    <source>
        <dbReference type="PROSITE" id="PS50113"/>
    </source>
</evidence>
<evidence type="ECO:0000313" key="10">
    <source>
        <dbReference type="Proteomes" id="UP000033109"/>
    </source>
</evidence>
<dbReference type="SUPFAM" id="SSF47384">
    <property type="entry name" value="Homodimeric domain of signal transducing histidine kinase"/>
    <property type="match status" value="1"/>
</dbReference>
<dbReference type="EC" id="2.7.13.3" evidence="2"/>
<dbReference type="InterPro" id="IPR005467">
    <property type="entry name" value="His_kinase_dom"/>
</dbReference>
<dbReference type="Pfam" id="PF13426">
    <property type="entry name" value="PAS_9"/>
    <property type="match status" value="1"/>
</dbReference>
<dbReference type="Proteomes" id="UP000033109">
    <property type="component" value="Chromosome"/>
</dbReference>
<dbReference type="InterPro" id="IPR001610">
    <property type="entry name" value="PAC"/>
</dbReference>
<dbReference type="STRING" id="400092.PKOR_21410"/>
<dbReference type="PATRIC" id="fig|400092.3.peg.4707"/>
<name>A0A0E3ZIN4_9BACT</name>
<dbReference type="InterPro" id="IPR052162">
    <property type="entry name" value="Sensor_kinase/Photoreceptor"/>
</dbReference>
<dbReference type="InterPro" id="IPR000014">
    <property type="entry name" value="PAS"/>
</dbReference>
<dbReference type="SUPFAM" id="SSF55874">
    <property type="entry name" value="ATPase domain of HSP90 chaperone/DNA topoisomerase II/histidine kinase"/>
    <property type="match status" value="1"/>
</dbReference>
<keyword evidence="3" id="KW-0597">Phosphoprotein</keyword>
<dbReference type="SUPFAM" id="SSF55785">
    <property type="entry name" value="PYP-like sensor domain (PAS domain)"/>
    <property type="match status" value="4"/>
</dbReference>
<accession>A0A0E3ZIN4</accession>
<dbReference type="GO" id="GO:0006355">
    <property type="term" value="P:regulation of DNA-templated transcription"/>
    <property type="evidence" value="ECO:0007669"/>
    <property type="project" value="InterPro"/>
</dbReference>
<sequence length="729" mass="82580">MMQNHSREFYRAIIGNSMDLIAVMDEEGNYSFIGDSVTAILGYEPKELLGVNAFSLIHPKDLPAVQAMLENLQPLKPTVFPLLRFKTKDGGWRWLESTLCDMLQNEHVQGILVTSHDVTEATELAYQNDFHQAYYRSLFFEHPDTVFTLNLHGEFQQVNKHGQTLTGYTESEFLRTSYTTLVHPDFLEITEKAMQKVWAGEAHTIEVCIITQQGGLKNISVSIMPIYFRGKLQGAQGIAKDVTETVKAQQLIQEQAQQLNNILESITEPFYALDSSWRFTFVSSAYASYMGLDQTAIVGQVIWEVLPGLVTTKFYKVCHEVAEQKISAHFETIYEAPEPRTLQVSVYPSTAGIAVHFIDITERKNLQSKLEKLSLVASKTVNGIVIMDADSRIEWVNDGFCRLTGYSRDEVLGLKPSDILQGPDTDPKVSKRILEKYKTLEPFSEEVLNYRKSGEKLWFYIDVTPIFDQEGKLVNYIAIETDITEKKEAEAKLVKLADDLYKHNLDLQQFTYIISHNLRAPVANALGLTQLMNKLPKDSATYHTALQKLQGSIQQLDTVVKDINHILSLRDSGRVSTREQVSLAQVCQDVLDHLGEEIQHIGANIKIDIAPEHCLLSIRAYLYSILYNLVTNSLKYRSEKRQLTLTIATERDKRGYVLTVRDNGLGMEMHLVQNHLFQLYKRFHPNIYGKGIGLFLVKTQVQALSGKIEVESAPEAGTTFKVYLGAKHV</sequence>
<dbReference type="PROSITE" id="PS50112">
    <property type="entry name" value="PAS"/>
    <property type="match status" value="4"/>
</dbReference>
<dbReference type="GO" id="GO:0000155">
    <property type="term" value="F:phosphorelay sensor kinase activity"/>
    <property type="evidence" value="ECO:0007669"/>
    <property type="project" value="InterPro"/>
</dbReference>
<protein>
    <recommendedName>
        <fullName evidence="2">histidine kinase</fullName>
        <ecNumber evidence="2">2.7.13.3</ecNumber>
    </recommendedName>
</protein>
<dbReference type="SMART" id="SM00387">
    <property type="entry name" value="HATPase_c"/>
    <property type="match status" value="1"/>
</dbReference>
<dbReference type="RefSeq" id="WP_046313406.1">
    <property type="nucleotide sequence ID" value="NZ_CBCSCY010000021.1"/>
</dbReference>
<dbReference type="InterPro" id="IPR013655">
    <property type="entry name" value="PAS_fold_3"/>
</dbReference>
<keyword evidence="10" id="KW-1185">Reference proteome</keyword>
<dbReference type="PROSITE" id="PS50109">
    <property type="entry name" value="HIS_KIN"/>
    <property type="match status" value="1"/>
</dbReference>
<dbReference type="InterPro" id="IPR003594">
    <property type="entry name" value="HATPase_dom"/>
</dbReference>
<dbReference type="Gene3D" id="1.10.287.130">
    <property type="match status" value="1"/>
</dbReference>
<dbReference type="InterPro" id="IPR003661">
    <property type="entry name" value="HisK_dim/P_dom"/>
</dbReference>
<feature type="domain" description="Histidine kinase" evidence="6">
    <location>
        <begin position="513"/>
        <end position="728"/>
    </location>
</feature>
<keyword evidence="5" id="KW-0418">Kinase</keyword>
<feature type="domain" description="PAC" evidence="8">
    <location>
        <begin position="443"/>
        <end position="495"/>
    </location>
</feature>
<dbReference type="EMBL" id="CP009621">
    <property type="protein sequence ID" value="AKD05160.1"/>
    <property type="molecule type" value="Genomic_DNA"/>
</dbReference>
<dbReference type="InterPro" id="IPR013656">
    <property type="entry name" value="PAS_4"/>
</dbReference>
<dbReference type="Gene3D" id="3.30.565.10">
    <property type="entry name" value="Histidine kinase-like ATPase, C-terminal domain"/>
    <property type="match status" value="1"/>
</dbReference>
<dbReference type="Pfam" id="PF00989">
    <property type="entry name" value="PAS"/>
    <property type="match status" value="1"/>
</dbReference>
<feature type="domain" description="PAS" evidence="7">
    <location>
        <begin position="6"/>
        <end position="71"/>
    </location>
</feature>
<dbReference type="HOGENOM" id="CLU_000445_114_71_10"/>
<evidence type="ECO:0000313" key="9">
    <source>
        <dbReference type="EMBL" id="AKD05160.1"/>
    </source>
</evidence>
<organism evidence="9 10">
    <name type="scientific">Pontibacter korlensis</name>
    <dbReference type="NCBI Taxonomy" id="400092"/>
    <lineage>
        <taxon>Bacteria</taxon>
        <taxon>Pseudomonadati</taxon>
        <taxon>Bacteroidota</taxon>
        <taxon>Cytophagia</taxon>
        <taxon>Cytophagales</taxon>
        <taxon>Hymenobacteraceae</taxon>
        <taxon>Pontibacter</taxon>
    </lineage>
</organism>
<dbReference type="Pfam" id="PF08448">
    <property type="entry name" value="PAS_4"/>
    <property type="match status" value="1"/>
</dbReference>
<dbReference type="InterPro" id="IPR036890">
    <property type="entry name" value="HATPase_C_sf"/>
</dbReference>
<keyword evidence="4" id="KW-0808">Transferase</keyword>
<feature type="domain" description="PAS" evidence="7">
    <location>
        <begin position="131"/>
        <end position="201"/>
    </location>
</feature>
<evidence type="ECO:0000256" key="2">
    <source>
        <dbReference type="ARBA" id="ARBA00012438"/>
    </source>
</evidence>
<evidence type="ECO:0000256" key="5">
    <source>
        <dbReference type="ARBA" id="ARBA00022777"/>
    </source>
</evidence>
<dbReference type="PRINTS" id="PR00344">
    <property type="entry name" value="BCTRLSENSOR"/>
</dbReference>
<evidence type="ECO:0000256" key="1">
    <source>
        <dbReference type="ARBA" id="ARBA00000085"/>
    </source>
</evidence>
<dbReference type="Pfam" id="PF08447">
    <property type="entry name" value="PAS_3"/>
    <property type="match status" value="1"/>
</dbReference>
<dbReference type="PANTHER" id="PTHR43304">
    <property type="entry name" value="PHYTOCHROME-LIKE PROTEIN CPH1"/>
    <property type="match status" value="1"/>
</dbReference>
<dbReference type="InterPro" id="IPR035965">
    <property type="entry name" value="PAS-like_dom_sf"/>
</dbReference>
<reference evidence="9 10" key="1">
    <citation type="journal article" date="2015" name="Sci. Rep.">
        <title>Unraveling adaptation of Pontibacter korlensis to radiation and infertility in desert through complete genome and comparative transcriptomic analysis.</title>
        <authorList>
            <person name="Dai J."/>
            <person name="Dai W."/>
            <person name="Qiu C."/>
            <person name="Yang Z."/>
            <person name="Zhang Y."/>
            <person name="Zhou M."/>
            <person name="Zhang L."/>
            <person name="Fang C."/>
            <person name="Gao Q."/>
            <person name="Yang Q."/>
            <person name="Li X."/>
            <person name="Wang Z."/>
            <person name="Wang Z."/>
            <person name="Jia Z."/>
            <person name="Chen X."/>
        </authorList>
    </citation>
    <scope>NUCLEOTIDE SEQUENCE [LARGE SCALE GENOMIC DNA]</scope>
    <source>
        <strain evidence="9 10">X14-1T</strain>
    </source>
</reference>
<evidence type="ECO:0000259" key="6">
    <source>
        <dbReference type="PROSITE" id="PS50109"/>
    </source>
</evidence>
<dbReference type="InterPro" id="IPR004358">
    <property type="entry name" value="Sig_transdc_His_kin-like_C"/>
</dbReference>
<dbReference type="PROSITE" id="PS50113">
    <property type="entry name" value="PAC"/>
    <property type="match status" value="1"/>
</dbReference>
<dbReference type="SMART" id="SM00086">
    <property type="entry name" value="PAC"/>
    <property type="match status" value="3"/>
</dbReference>
<dbReference type="PANTHER" id="PTHR43304:SF1">
    <property type="entry name" value="PAC DOMAIN-CONTAINING PROTEIN"/>
    <property type="match status" value="1"/>
</dbReference>